<comment type="caution">
    <text evidence="1">The sequence shown here is derived from an EMBL/GenBank/DDBJ whole genome shotgun (WGS) entry which is preliminary data.</text>
</comment>
<name>A0A368VIU2_9BACL</name>
<protein>
    <submittedName>
        <fullName evidence="1">Uncharacterized protein</fullName>
    </submittedName>
</protein>
<dbReference type="AlphaFoldDB" id="A0A368VIU2"/>
<organism evidence="1 2">
    <name type="scientific">Paenibacillus prosopidis</name>
    <dbReference type="NCBI Taxonomy" id="630520"/>
    <lineage>
        <taxon>Bacteria</taxon>
        <taxon>Bacillati</taxon>
        <taxon>Bacillota</taxon>
        <taxon>Bacilli</taxon>
        <taxon>Bacillales</taxon>
        <taxon>Paenibacillaceae</taxon>
        <taxon>Paenibacillus</taxon>
    </lineage>
</organism>
<dbReference type="EMBL" id="QPJD01000030">
    <property type="protein sequence ID" value="RCW40623.1"/>
    <property type="molecule type" value="Genomic_DNA"/>
</dbReference>
<sequence length="152" mass="17898">MSRRYSNGLSLVQVAELTDTIAERGHHSAITPKGAIDLDTIELRKFVIEKKPFEESKKGFWNWINSWKEDDPEDYFELFGNEDISSIELTNERIALVINYRFDTPIEFIQTTLNVIYKEDLIAQYHYMQDFNGEVMDDVLSFEKYSILTRKD</sequence>
<accession>A0A368VIU2</accession>
<gene>
    <name evidence="1" type="ORF">DFP97_1302</name>
</gene>
<evidence type="ECO:0000313" key="2">
    <source>
        <dbReference type="Proteomes" id="UP000252415"/>
    </source>
</evidence>
<proteinExistence type="predicted"/>
<evidence type="ECO:0000313" key="1">
    <source>
        <dbReference type="EMBL" id="RCW40623.1"/>
    </source>
</evidence>
<keyword evidence="2" id="KW-1185">Reference proteome</keyword>
<reference evidence="1 2" key="1">
    <citation type="submission" date="2018-07" db="EMBL/GenBank/DDBJ databases">
        <title>Genomic Encyclopedia of Type Strains, Phase III (KMG-III): the genomes of soil and plant-associated and newly described type strains.</title>
        <authorList>
            <person name="Whitman W."/>
        </authorList>
    </citation>
    <scope>NUCLEOTIDE SEQUENCE [LARGE SCALE GENOMIC DNA]</scope>
    <source>
        <strain evidence="1 2">CECT 7506</strain>
    </source>
</reference>
<dbReference type="Proteomes" id="UP000252415">
    <property type="component" value="Unassembled WGS sequence"/>
</dbReference>